<keyword evidence="2" id="KW-0472">Membrane</keyword>
<feature type="transmembrane region" description="Helical" evidence="2">
    <location>
        <begin position="243"/>
        <end position="267"/>
    </location>
</feature>
<keyword evidence="2" id="KW-1133">Transmembrane helix</keyword>
<proteinExistence type="predicted"/>
<evidence type="ECO:0000256" key="2">
    <source>
        <dbReference type="SAM" id="Phobius"/>
    </source>
</evidence>
<gene>
    <name evidence="3" type="ORF">BT96DRAFT_1009453</name>
</gene>
<sequence length="312" mass="33915">MNAFSTIQLSPWLVPYKLATPSASASSTKTPETSSPPVASMNANDKPMWIYTIASTSSSISPNLHNDIASLRAVVMGTHYLATKQTHLDGRVVRSHNFHLPQKLYHKHCVSETALASRLETSDGTEMDKRRDCIAPNETSILSLQAHSGPLESQLYSSPSVLLLLRLLDFGRIDTRQSRLVSTIRAVVEMQVARVLALIDSPVCPAYDPAAYGQPQKVHSYPPPHPSALMQAQGSSRTPWRPMAAAAVSILCLSLQLCILITVGILLILNVNIFGRPLVAIHLLKLIAVAVQRVPRGDRLLSATHFAIPGIS</sequence>
<evidence type="ECO:0000313" key="3">
    <source>
        <dbReference type="EMBL" id="KAE9383262.1"/>
    </source>
</evidence>
<feature type="region of interest" description="Disordered" evidence="1">
    <location>
        <begin position="22"/>
        <end position="41"/>
    </location>
</feature>
<organism evidence="3 4">
    <name type="scientific">Gymnopus androsaceus JB14</name>
    <dbReference type="NCBI Taxonomy" id="1447944"/>
    <lineage>
        <taxon>Eukaryota</taxon>
        <taxon>Fungi</taxon>
        <taxon>Dikarya</taxon>
        <taxon>Basidiomycota</taxon>
        <taxon>Agaricomycotina</taxon>
        <taxon>Agaricomycetes</taxon>
        <taxon>Agaricomycetidae</taxon>
        <taxon>Agaricales</taxon>
        <taxon>Marasmiineae</taxon>
        <taxon>Omphalotaceae</taxon>
        <taxon>Gymnopus</taxon>
    </lineage>
</organism>
<reference evidence="3" key="1">
    <citation type="journal article" date="2019" name="Environ. Microbiol.">
        <title>Fungal ecological strategies reflected in gene transcription - a case study of two litter decomposers.</title>
        <authorList>
            <person name="Barbi F."/>
            <person name="Kohler A."/>
            <person name="Barry K."/>
            <person name="Baskaran P."/>
            <person name="Daum C."/>
            <person name="Fauchery L."/>
            <person name="Ihrmark K."/>
            <person name="Kuo A."/>
            <person name="LaButti K."/>
            <person name="Lipzen A."/>
            <person name="Morin E."/>
            <person name="Grigoriev I.V."/>
            <person name="Henrissat B."/>
            <person name="Lindahl B."/>
            <person name="Martin F."/>
        </authorList>
    </citation>
    <scope>NUCLEOTIDE SEQUENCE</scope>
    <source>
        <strain evidence="3">JB14</strain>
    </source>
</reference>
<dbReference type="Proteomes" id="UP000799118">
    <property type="component" value="Unassembled WGS sequence"/>
</dbReference>
<feature type="compositionally biased region" description="Low complexity" evidence="1">
    <location>
        <begin position="22"/>
        <end position="37"/>
    </location>
</feature>
<protein>
    <submittedName>
        <fullName evidence="3">Uncharacterized protein</fullName>
    </submittedName>
</protein>
<name>A0A6A4GCK3_9AGAR</name>
<accession>A0A6A4GCK3</accession>
<dbReference type="AlphaFoldDB" id="A0A6A4GCK3"/>
<evidence type="ECO:0000256" key="1">
    <source>
        <dbReference type="SAM" id="MobiDB-lite"/>
    </source>
</evidence>
<evidence type="ECO:0000313" key="4">
    <source>
        <dbReference type="Proteomes" id="UP000799118"/>
    </source>
</evidence>
<dbReference type="EMBL" id="ML770601">
    <property type="protein sequence ID" value="KAE9383262.1"/>
    <property type="molecule type" value="Genomic_DNA"/>
</dbReference>
<keyword evidence="4" id="KW-1185">Reference proteome</keyword>
<keyword evidence="2" id="KW-0812">Transmembrane</keyword>